<sequence length="265" mass="28080">MILASAGRALGDVFSPPFRAALWKSLGLTAVVLVALWFAVRWLFEAEVIPFFSQFSPDMPAWVDNAGTLAGWAAGIALAFLLAFLIAPVSAVIAGLFLDDVAEVVEQGDYPGHAVGRALPLGRSIVLSVKFFGVVILGNLLAFALLLVPVVNFGAFFVINGYLLGREYFEFAALRYRSEEEVRALRSRYGGTVFAAGLLLAAFLAVPILNLLTPLFAAAMMVHLHQRVSQREGGLPIDGVTPGTIEGAPGVAAQPPGRFAPGGRG</sequence>
<keyword evidence="7" id="KW-1185">Reference proteome</keyword>
<dbReference type="NCBIfam" id="NF009407">
    <property type="entry name" value="PRK12768.1"/>
    <property type="match status" value="1"/>
</dbReference>
<dbReference type="Proteomes" id="UP000531216">
    <property type="component" value="Unassembled WGS sequence"/>
</dbReference>
<keyword evidence="2 5" id="KW-0812">Transmembrane</keyword>
<evidence type="ECO:0000256" key="4">
    <source>
        <dbReference type="ARBA" id="ARBA00023136"/>
    </source>
</evidence>
<proteinExistence type="predicted"/>
<feature type="transmembrane region" description="Helical" evidence="5">
    <location>
        <begin position="193"/>
        <end position="222"/>
    </location>
</feature>
<evidence type="ECO:0000256" key="3">
    <source>
        <dbReference type="ARBA" id="ARBA00022989"/>
    </source>
</evidence>
<comment type="subcellular location">
    <subcellularLocation>
        <location evidence="1">Membrane</location>
        <topology evidence="1">Multi-pass membrane protein</topology>
    </subcellularLocation>
</comment>
<comment type="caution">
    <text evidence="6">The sequence shown here is derived from an EMBL/GenBank/DDBJ whole genome shotgun (WGS) entry which is preliminary data.</text>
</comment>
<evidence type="ECO:0000256" key="2">
    <source>
        <dbReference type="ARBA" id="ARBA00022692"/>
    </source>
</evidence>
<evidence type="ECO:0000313" key="6">
    <source>
        <dbReference type="EMBL" id="MBB3936697.1"/>
    </source>
</evidence>
<dbReference type="Pfam" id="PF07264">
    <property type="entry name" value="EI24"/>
    <property type="match status" value="1"/>
</dbReference>
<feature type="transmembrane region" description="Helical" evidence="5">
    <location>
        <begin position="69"/>
        <end position="98"/>
    </location>
</feature>
<organism evidence="6 7">
    <name type="scientific">Aureimonas phyllosphaerae</name>
    <dbReference type="NCBI Taxonomy" id="1166078"/>
    <lineage>
        <taxon>Bacteria</taxon>
        <taxon>Pseudomonadati</taxon>
        <taxon>Pseudomonadota</taxon>
        <taxon>Alphaproteobacteria</taxon>
        <taxon>Hyphomicrobiales</taxon>
        <taxon>Aurantimonadaceae</taxon>
        <taxon>Aureimonas</taxon>
    </lineage>
</organism>
<evidence type="ECO:0000256" key="1">
    <source>
        <dbReference type="ARBA" id="ARBA00004141"/>
    </source>
</evidence>
<keyword evidence="4 5" id="KW-0472">Membrane</keyword>
<dbReference type="OrthoDB" id="5421146at2"/>
<name>A0A7W6BTN6_9HYPH</name>
<reference evidence="6 7" key="1">
    <citation type="submission" date="2020-08" db="EMBL/GenBank/DDBJ databases">
        <title>Genomic Encyclopedia of Type Strains, Phase IV (KMG-IV): sequencing the most valuable type-strain genomes for metagenomic binning, comparative biology and taxonomic classification.</title>
        <authorList>
            <person name="Goeker M."/>
        </authorList>
    </citation>
    <scope>NUCLEOTIDE SEQUENCE [LARGE SCALE GENOMIC DNA]</scope>
    <source>
        <strain evidence="6 7">DSM 25024</strain>
    </source>
</reference>
<dbReference type="InterPro" id="IPR059112">
    <property type="entry name" value="CysZ/EI24"/>
</dbReference>
<feature type="transmembrane region" description="Helical" evidence="5">
    <location>
        <begin position="21"/>
        <end position="44"/>
    </location>
</feature>
<evidence type="ECO:0000313" key="7">
    <source>
        <dbReference type="Proteomes" id="UP000531216"/>
    </source>
</evidence>
<protein>
    <submittedName>
        <fullName evidence="6">CysZ protein</fullName>
    </submittedName>
</protein>
<dbReference type="AlphaFoldDB" id="A0A7W6BTN6"/>
<evidence type="ECO:0000256" key="5">
    <source>
        <dbReference type="SAM" id="Phobius"/>
    </source>
</evidence>
<dbReference type="EMBL" id="JACIDO010000005">
    <property type="protein sequence ID" value="MBB3936697.1"/>
    <property type="molecule type" value="Genomic_DNA"/>
</dbReference>
<gene>
    <name evidence="6" type="ORF">GGR05_002851</name>
</gene>
<feature type="transmembrane region" description="Helical" evidence="5">
    <location>
        <begin position="131"/>
        <end position="159"/>
    </location>
</feature>
<accession>A0A7W6BTN6</accession>
<dbReference type="RefSeq" id="WP_090962093.1">
    <property type="nucleotide sequence ID" value="NZ_CP181348.1"/>
</dbReference>
<keyword evidence="3 5" id="KW-1133">Transmembrane helix</keyword>